<name>A0ABS3D7L4_9BACT</name>
<evidence type="ECO:0000313" key="3">
    <source>
        <dbReference type="Proteomes" id="UP000664052"/>
    </source>
</evidence>
<dbReference type="RefSeq" id="WP_207049236.1">
    <property type="nucleotide sequence ID" value="NZ_JAFIMU010000004.1"/>
</dbReference>
<dbReference type="InterPro" id="IPR004843">
    <property type="entry name" value="Calcineurin-like_PHP"/>
</dbReference>
<feature type="domain" description="Calcineurin-like phosphoesterase" evidence="1">
    <location>
        <begin position="42"/>
        <end position="158"/>
    </location>
</feature>
<comment type="caution">
    <text evidence="2">The sequence shown here is derived from an EMBL/GenBank/DDBJ whole genome shotgun (WGS) entry which is preliminary data.</text>
</comment>
<proteinExistence type="predicted"/>
<dbReference type="SUPFAM" id="SSF56300">
    <property type="entry name" value="Metallo-dependent phosphatases"/>
    <property type="match status" value="1"/>
</dbReference>
<evidence type="ECO:0000313" key="2">
    <source>
        <dbReference type="EMBL" id="MBN8227026.1"/>
    </source>
</evidence>
<dbReference type="Gene3D" id="3.60.21.10">
    <property type="match status" value="1"/>
</dbReference>
<protein>
    <submittedName>
        <fullName evidence="2">Metallophosphoesterase</fullName>
    </submittedName>
</protein>
<reference evidence="2 3" key="1">
    <citation type="submission" date="2021-02" db="EMBL/GenBank/DDBJ databases">
        <title>De Novo genome assembly of isolated myxobacteria.</title>
        <authorList>
            <person name="Stevens D.C."/>
        </authorList>
    </citation>
    <scope>NUCLEOTIDE SEQUENCE [LARGE SCALE GENOMIC DNA]</scope>
    <source>
        <strain evidence="2 3">ATCC 29039</strain>
    </source>
</reference>
<dbReference type="Proteomes" id="UP000664052">
    <property type="component" value="Unassembled WGS sequence"/>
</dbReference>
<accession>A0ABS3D7L4</accession>
<organism evidence="2 3">
    <name type="scientific">Corallococcus macrosporus</name>
    <dbReference type="NCBI Taxonomy" id="35"/>
    <lineage>
        <taxon>Bacteria</taxon>
        <taxon>Pseudomonadati</taxon>
        <taxon>Myxococcota</taxon>
        <taxon>Myxococcia</taxon>
        <taxon>Myxococcales</taxon>
        <taxon>Cystobacterineae</taxon>
        <taxon>Myxococcaceae</taxon>
        <taxon>Corallococcus</taxon>
    </lineage>
</organism>
<dbReference type="InterPro" id="IPR029052">
    <property type="entry name" value="Metallo-depent_PP-like"/>
</dbReference>
<gene>
    <name evidence="2" type="ORF">JYK02_05820</name>
</gene>
<evidence type="ECO:0000259" key="1">
    <source>
        <dbReference type="Pfam" id="PF00149"/>
    </source>
</evidence>
<dbReference type="Pfam" id="PF00149">
    <property type="entry name" value="Metallophos"/>
    <property type="match status" value="1"/>
</dbReference>
<sequence length="571" mass="61572">MVVVCVAGVLSGCTSTRIVSTGSVRTGIQLGAVPAPLPLDVLVVADNQQHNVLGGKLRSMSWWTERFVTSVAVRSPAVNLWSHHVLERFVEDARTDGLKLVLHLGDATDIACSGEFDVFVRSMQRATGNSIPWLMAPGNHDSALAGNINSYISKPPEQAFSDAYGDENFSWSGACATPDGKSEALTKELLVRAYRRGLEAQGITFTPAPPDTLKDDAENCALWVGRAADATSPLGRMEFQAVHRDCTRVGDAQDGYSGNVKAFIAQRLKLPGEATALLIDSSDTGLARATPYGFLVRNPALNGDVSDAQREAIRYLLGPQGNSAPLVVFAHSPWAEMKEGARDFLMEVGAMAFFSAHTHLRSSVLLHRTGHAERGLLELNVGSIVDWPIQALRASFALPRDAKGASPLHVQWRALGSLEGDQQPAWMARCISDRTHHRGAETYQRYLHADDPLGPLQRTVWTAEQVLLEAAPTPVVQPSAGIVTNVTARWRQMAELSARIDRLEALMSTDANARDYAVCQAYWAAEATRFEASVGERARAKGPASHLASEVSSAVLTPVTLPSPAAPVPPR</sequence>
<keyword evidence="3" id="KW-1185">Reference proteome</keyword>
<dbReference type="EMBL" id="JAFIMU010000004">
    <property type="protein sequence ID" value="MBN8227026.1"/>
    <property type="molecule type" value="Genomic_DNA"/>
</dbReference>